<dbReference type="GO" id="GO:0006007">
    <property type="term" value="P:glucose catabolic process"/>
    <property type="evidence" value="ECO:0007669"/>
    <property type="project" value="InterPro"/>
</dbReference>
<dbReference type="InterPro" id="IPR011258">
    <property type="entry name" value="BPG-indep_PGM_N"/>
</dbReference>
<dbReference type="SUPFAM" id="SSF64158">
    <property type="entry name" value="2,3-Bisphosphoglycerate-independent phosphoglycerate mutase, substrate-binding domain"/>
    <property type="match status" value="1"/>
</dbReference>
<feature type="binding site" evidence="11">
    <location>
        <position position="469"/>
    </location>
    <ligand>
        <name>Mn(2+)</name>
        <dbReference type="ChEBI" id="CHEBI:29035"/>
        <label>2</label>
    </ligand>
</feature>
<evidence type="ECO:0000259" key="13">
    <source>
        <dbReference type="Pfam" id="PF06415"/>
    </source>
</evidence>
<evidence type="ECO:0000256" key="9">
    <source>
        <dbReference type="PIRSR" id="PIRSR001492-1"/>
    </source>
</evidence>
<organism evidence="14 15">
    <name type="scientific">Mitosporidium daphniae</name>
    <dbReference type="NCBI Taxonomy" id="1485682"/>
    <lineage>
        <taxon>Eukaryota</taxon>
        <taxon>Fungi</taxon>
        <taxon>Fungi incertae sedis</taxon>
        <taxon>Microsporidia</taxon>
        <taxon>Mitosporidium</taxon>
    </lineage>
</organism>
<evidence type="ECO:0000256" key="8">
    <source>
        <dbReference type="ARBA" id="ARBA00023235"/>
    </source>
</evidence>
<feature type="active site" description="Phosphoserine intermediate" evidence="9">
    <location>
        <position position="86"/>
    </location>
</feature>
<dbReference type="VEuPathDB" id="MicrosporidiaDB:DI09_107p80"/>
<comment type="cofactor">
    <cofactor evidence="1">
        <name>Mn(2+)</name>
        <dbReference type="ChEBI" id="CHEBI:29035"/>
    </cofactor>
</comment>
<dbReference type="Proteomes" id="UP000029725">
    <property type="component" value="Unassembled WGS sequence"/>
</dbReference>
<keyword evidence="15" id="KW-1185">Reference proteome</keyword>
<evidence type="ECO:0000256" key="4">
    <source>
        <dbReference type="ARBA" id="ARBA00012026"/>
    </source>
</evidence>
<dbReference type="Gene3D" id="3.40.720.10">
    <property type="entry name" value="Alkaline Phosphatase, subunit A"/>
    <property type="match status" value="1"/>
</dbReference>
<feature type="binding site" evidence="10">
    <location>
        <position position="360"/>
    </location>
    <ligand>
        <name>substrate</name>
    </ligand>
</feature>
<feature type="binding site" evidence="11">
    <location>
        <position position="86"/>
    </location>
    <ligand>
        <name>Mn(2+)</name>
        <dbReference type="ChEBI" id="CHEBI:29035"/>
        <label>2</label>
    </ligand>
</feature>
<dbReference type="HOGENOM" id="CLU_026099_2_0_1"/>
<dbReference type="SUPFAM" id="SSF53649">
    <property type="entry name" value="Alkaline phosphatase-like"/>
    <property type="match status" value="1"/>
</dbReference>
<comment type="caution">
    <text evidence="14">The sequence shown here is derived from an EMBL/GenBank/DDBJ whole genome shotgun (WGS) entry which is preliminary data.</text>
</comment>
<dbReference type="OrthoDB" id="1886626at2759"/>
<dbReference type="PIRSF" id="PIRSF001492">
    <property type="entry name" value="IPGAM"/>
    <property type="match status" value="1"/>
</dbReference>
<feature type="binding site" evidence="10">
    <location>
        <position position="215"/>
    </location>
    <ligand>
        <name>substrate</name>
    </ligand>
</feature>
<dbReference type="RefSeq" id="XP_013239610.1">
    <property type="nucleotide sequence ID" value="XM_013384156.1"/>
</dbReference>
<dbReference type="Gene3D" id="3.40.1450.10">
    <property type="entry name" value="BPG-independent phosphoglycerate mutase, domain B"/>
    <property type="match status" value="1"/>
</dbReference>
<evidence type="ECO:0000256" key="1">
    <source>
        <dbReference type="ARBA" id="ARBA00001936"/>
    </source>
</evidence>
<dbReference type="InterPro" id="IPR006124">
    <property type="entry name" value="Metalloenzyme"/>
</dbReference>
<evidence type="ECO:0000256" key="11">
    <source>
        <dbReference type="PIRSR" id="PIRSR001492-3"/>
    </source>
</evidence>
<feature type="binding site" evidence="10">
    <location>
        <position position="209"/>
    </location>
    <ligand>
        <name>substrate</name>
    </ligand>
</feature>
<dbReference type="HAMAP" id="MF_01038">
    <property type="entry name" value="GpmI"/>
    <property type="match status" value="1"/>
</dbReference>
<feature type="binding site" evidence="11">
    <location>
        <position position="486"/>
    </location>
    <ligand>
        <name>Mn(2+)</name>
        <dbReference type="ChEBI" id="CHEBI:29035"/>
        <label>1</label>
    </ligand>
</feature>
<dbReference type="GO" id="GO:0005737">
    <property type="term" value="C:cytoplasm"/>
    <property type="evidence" value="ECO:0007669"/>
    <property type="project" value="InterPro"/>
</dbReference>
<feature type="binding site" evidence="11">
    <location>
        <position position="431"/>
    </location>
    <ligand>
        <name>Mn(2+)</name>
        <dbReference type="ChEBI" id="CHEBI:29035"/>
        <label>1</label>
    </ligand>
</feature>
<evidence type="ECO:0000256" key="2">
    <source>
        <dbReference type="ARBA" id="ARBA00004798"/>
    </source>
</evidence>
<evidence type="ECO:0000256" key="5">
    <source>
        <dbReference type="ARBA" id="ARBA00022723"/>
    </source>
</evidence>
<dbReference type="GO" id="GO:0004619">
    <property type="term" value="F:phosphoglycerate mutase activity"/>
    <property type="evidence" value="ECO:0007669"/>
    <property type="project" value="UniProtKB-EC"/>
</dbReference>
<comment type="pathway">
    <text evidence="2">Carbohydrate degradation; glycolysis; pyruvate from D-glyceraldehyde 3-phosphate: step 3/5.</text>
</comment>
<dbReference type="Pfam" id="PF06415">
    <property type="entry name" value="iPGM_N"/>
    <property type="match status" value="1"/>
</dbReference>
<evidence type="ECO:0000313" key="15">
    <source>
        <dbReference type="Proteomes" id="UP000029725"/>
    </source>
</evidence>
<comment type="similarity">
    <text evidence="3">Belongs to the BPG-independent phosphoglycerate mutase family.</text>
</comment>
<dbReference type="GO" id="GO:0030145">
    <property type="term" value="F:manganese ion binding"/>
    <property type="evidence" value="ECO:0007669"/>
    <property type="project" value="InterPro"/>
</dbReference>
<name>A0A098VWB2_9MICR</name>
<dbReference type="CDD" id="cd16010">
    <property type="entry name" value="iPGM"/>
    <property type="match status" value="1"/>
</dbReference>
<feature type="binding site" evidence="10">
    <location>
        <position position="147"/>
    </location>
    <ligand>
        <name>substrate</name>
    </ligand>
</feature>
<feature type="binding site" evidence="10">
    <location>
        <begin position="177"/>
        <end position="178"/>
    </location>
    <ligand>
        <name>substrate</name>
    </ligand>
</feature>
<keyword evidence="6" id="KW-0324">Glycolysis</keyword>
<dbReference type="InterPro" id="IPR017850">
    <property type="entry name" value="Alkaline_phosphatase_core_sf"/>
</dbReference>
<feature type="binding site" evidence="11">
    <location>
        <position position="468"/>
    </location>
    <ligand>
        <name>Mn(2+)</name>
        <dbReference type="ChEBI" id="CHEBI:29035"/>
        <label>2</label>
    </ligand>
</feature>
<dbReference type="EC" id="5.4.2.12" evidence="4"/>
<keyword evidence="5 11" id="KW-0479">Metal-binding</keyword>
<reference evidence="14 15" key="1">
    <citation type="submission" date="2014-04" db="EMBL/GenBank/DDBJ databases">
        <title>A new species of microsporidia sheds light on the evolution of extreme parasitism.</title>
        <authorList>
            <person name="Haag K.L."/>
            <person name="James T.Y."/>
            <person name="Larsson R."/>
            <person name="Schaer T.M."/>
            <person name="Refardt D."/>
            <person name="Pombert J.-F."/>
            <person name="Ebert D."/>
        </authorList>
    </citation>
    <scope>NUCLEOTIDE SEQUENCE [LARGE SCALE GENOMIC DNA]</scope>
    <source>
        <strain evidence="14 15">UGP3</strain>
        <tissue evidence="14">Spores</tissue>
    </source>
</reference>
<protein>
    <recommendedName>
        <fullName evidence="4">phosphoglycerate mutase (2,3-diphosphoglycerate-independent)</fullName>
        <ecNumber evidence="4">5.4.2.12</ecNumber>
    </recommendedName>
</protein>
<sequence length="537" mass="58851">MNSHKTDPKICLIVIDGWGISPTDPILKNVPGSAEISSLHPNLIKYDAIATANTPVMSALQANFPTVPIYAHGSRVGLPHGLMGNSEVGHLNIGSGRPVPQDIVRIDNAVVEKSLASQKTLKDAFLNAKNGNGRIHFVGLVSDGGVHSHVNHLRGLLMEAKEFGIPSAYVHAITDGRDTLPKSADGYLESLNSYLSSISYGKIVSVVGRYYAMDRDKRWERTALAYNLFTRGEGKKILPSALGDTIQACYAADETDEFFKPILIDSDGVISKNDTVVFFNYRSDRMRQIVSSFITTPSPLMEVTATVDVPENLHIVSMTDYKEGVFNIPVIFSPIKMDNVLAEWLSKHSVNQCHIAETEKHPHVTFFFNGGREICFEGEDRIMVSSPKVATYDLAPEMSSLEVAEKVIESISSGKYPFVMCNFAPPDMVGHTGKYEATVKAVEATDRAIGLIYEACKEHNYLLAVTSDHGNAEKMVDEEDRPFTAHTTAPVPFILSNPELKFTTSRIGALCDVAPTILELFGLEKPDEMTGCSLLIK</sequence>
<evidence type="ECO:0000313" key="14">
    <source>
        <dbReference type="EMBL" id="KGG53174.1"/>
    </source>
</evidence>
<dbReference type="UniPathway" id="UPA00109">
    <property type="reaction ID" value="UER00186"/>
</dbReference>
<dbReference type="Pfam" id="PF01676">
    <property type="entry name" value="Metalloenzyme"/>
    <property type="match status" value="1"/>
</dbReference>
<accession>A0A098VWB2</accession>
<feature type="domain" description="Metalloenzyme" evidence="12">
    <location>
        <begin position="9"/>
        <end position="525"/>
    </location>
</feature>
<dbReference type="GeneID" id="25257946"/>
<dbReference type="PANTHER" id="PTHR31637">
    <property type="entry name" value="2,3-BISPHOSPHOGLYCERATE-INDEPENDENT PHOSPHOGLYCERATE MUTASE"/>
    <property type="match status" value="1"/>
</dbReference>
<dbReference type="InterPro" id="IPR005995">
    <property type="entry name" value="Pgm_bpd_ind"/>
</dbReference>
<dbReference type="FunFam" id="3.40.1450.10:FF:000002">
    <property type="entry name" value="2,3-bisphosphoglycerate-independent phosphoglycerate mutase"/>
    <property type="match status" value="1"/>
</dbReference>
<evidence type="ECO:0000256" key="10">
    <source>
        <dbReference type="PIRSR" id="PIRSR001492-2"/>
    </source>
</evidence>
<evidence type="ECO:0000256" key="7">
    <source>
        <dbReference type="ARBA" id="ARBA00023211"/>
    </source>
</evidence>
<dbReference type="PANTHER" id="PTHR31637:SF0">
    <property type="entry name" value="2,3-BISPHOSPHOGLYCERATE-INDEPENDENT PHOSPHOGLYCERATE MUTASE"/>
    <property type="match status" value="1"/>
</dbReference>
<dbReference type="AlphaFoldDB" id="A0A098VWB2"/>
<dbReference type="GO" id="GO:0006096">
    <property type="term" value="P:glycolytic process"/>
    <property type="evidence" value="ECO:0007669"/>
    <property type="project" value="UniProtKB-UniPathway"/>
</dbReference>
<keyword evidence="8" id="KW-0413">Isomerase</keyword>
<evidence type="ECO:0000256" key="3">
    <source>
        <dbReference type="ARBA" id="ARBA00008819"/>
    </source>
</evidence>
<dbReference type="InterPro" id="IPR036646">
    <property type="entry name" value="PGAM_B_sf"/>
</dbReference>
<feature type="binding site" evidence="10">
    <location>
        <begin position="282"/>
        <end position="285"/>
    </location>
    <ligand>
        <name>substrate</name>
    </ligand>
</feature>
<gene>
    <name evidence="14" type="ORF">DI09_107p80</name>
</gene>
<evidence type="ECO:0000259" key="12">
    <source>
        <dbReference type="Pfam" id="PF01676"/>
    </source>
</evidence>
<keyword evidence="7 11" id="KW-0464">Manganese</keyword>
<evidence type="ECO:0000256" key="6">
    <source>
        <dbReference type="ARBA" id="ARBA00023152"/>
    </source>
</evidence>
<feature type="binding site" evidence="11">
    <location>
        <position position="16"/>
    </location>
    <ligand>
        <name>Mn(2+)</name>
        <dbReference type="ChEBI" id="CHEBI:29035"/>
        <label>2</label>
    </ligand>
</feature>
<dbReference type="NCBIfam" id="TIGR01307">
    <property type="entry name" value="pgm_bpd_ind"/>
    <property type="match status" value="1"/>
</dbReference>
<feature type="binding site" evidence="11">
    <location>
        <position position="427"/>
    </location>
    <ligand>
        <name>Mn(2+)</name>
        <dbReference type="ChEBI" id="CHEBI:29035"/>
        <label>1</label>
    </ligand>
</feature>
<dbReference type="EMBL" id="JMKJ01000008">
    <property type="protein sequence ID" value="KGG53174.1"/>
    <property type="molecule type" value="Genomic_DNA"/>
</dbReference>
<feature type="domain" description="BPG-independent PGAM N-terminal" evidence="13">
    <location>
        <begin position="106"/>
        <end position="323"/>
    </location>
</feature>
<proteinExistence type="inferred from homology"/>